<dbReference type="Pfam" id="PF00884">
    <property type="entry name" value="Sulfatase"/>
    <property type="match status" value="1"/>
</dbReference>
<evidence type="ECO:0000256" key="2">
    <source>
        <dbReference type="ARBA" id="ARBA00004936"/>
    </source>
</evidence>
<evidence type="ECO:0000256" key="3">
    <source>
        <dbReference type="ARBA" id="ARBA00022475"/>
    </source>
</evidence>
<comment type="subcellular location">
    <subcellularLocation>
        <location evidence="1">Cell membrane</location>
        <topology evidence="1">Multi-pass membrane protein</topology>
    </subcellularLocation>
</comment>
<dbReference type="eggNOG" id="COG1368">
    <property type="taxonomic scope" value="Bacteria"/>
</dbReference>
<sequence>MTAPKQRKQLKHPYLVRSLRTLGFGLILSVLLHILLDASLSGFNLSDTFEMIKTYPIPFLLGILVLLLVYLFLISLIGNLWASTTILVGTSIVVAFANNQKFLERGEPLYPQEFEMITQWRFMLSMLSTWLVILLFLGIAVIIAIAWVLDRYSRKVSAKYYGRDFKYWDRKTLIIRAVGLVFSGVLLFSLTNFQSSDNWLRKAYNIDAQWKDVDPKESYQQYGFVGGLIYSATANIMDKPAGYSEAKMKQITKKYNKIADEINQTRQNKPMDDVNIVYVMSESFSDPTRLSGVTTSSDPIPETRKIMEKYPSGYSLSQGYGGGTANIEFEALTGLSMYNINPQITSPYQMFLYQKEKFPSLVSSLAQNNYETIAIHPFKPSFYRRTDVYNALQFDKFISRDEMVHTEKLDDSEYISDASAYQETLDQLKASDKSTFIHLVTMQNHMTYWDKYINTIAVEGVPEENKQTVQTYLQGIKYSDDALTDFITQLKHLDKKTMVVFWGDHLPSVFPEEIVNQNTERTMHETPMFMYANFDLPKKDYGTISPIYFAPKMLELTNSKVSPYYALLTEMSQQVQGLEKNVLIDNHNKTIIEDQLSTEAKEYLADYKMVQYDLISGKGYTKTSMFKDR</sequence>
<reference evidence="7 8" key="1">
    <citation type="submission" date="2014-05" db="EMBL/GenBank/DDBJ databases">
        <title>Novel Listeriaceae from food processing environments.</title>
        <authorList>
            <person name="den Bakker H.C."/>
        </authorList>
    </citation>
    <scope>NUCLEOTIDE SEQUENCE [LARGE SCALE GENOMIC DNA]</scope>
    <source>
        <strain evidence="7 8">FSL A5-0281</strain>
    </source>
</reference>
<dbReference type="STRING" id="1552123.EP57_14025"/>
<dbReference type="CDD" id="cd16015">
    <property type="entry name" value="LTA_synthase"/>
    <property type="match status" value="1"/>
</dbReference>
<dbReference type="PANTHER" id="PTHR47371">
    <property type="entry name" value="LIPOTEICHOIC ACID SYNTHASE"/>
    <property type="match status" value="1"/>
</dbReference>
<evidence type="ECO:0000256" key="1">
    <source>
        <dbReference type="ARBA" id="ARBA00004651"/>
    </source>
</evidence>
<dbReference type="OrthoDB" id="243547at2"/>
<evidence type="ECO:0000313" key="7">
    <source>
        <dbReference type="EMBL" id="KGL39045.1"/>
    </source>
</evidence>
<dbReference type="Gene3D" id="3.40.720.10">
    <property type="entry name" value="Alkaline Phosphatase, subunit A"/>
    <property type="match status" value="1"/>
</dbReference>
<dbReference type="GeneID" id="58718458"/>
<dbReference type="InterPro" id="IPR000917">
    <property type="entry name" value="Sulfatase_N"/>
</dbReference>
<dbReference type="GO" id="GO:0005886">
    <property type="term" value="C:plasma membrane"/>
    <property type="evidence" value="ECO:0007669"/>
    <property type="project" value="UniProtKB-SubCell"/>
</dbReference>
<proteinExistence type="predicted"/>
<evidence type="ECO:0000313" key="8">
    <source>
        <dbReference type="Proteomes" id="UP000029844"/>
    </source>
</evidence>
<dbReference type="Proteomes" id="UP000029844">
    <property type="component" value="Unassembled WGS sequence"/>
</dbReference>
<organism evidence="7 8">
    <name type="scientific">Listeria booriae</name>
    <dbReference type="NCBI Taxonomy" id="1552123"/>
    <lineage>
        <taxon>Bacteria</taxon>
        <taxon>Bacillati</taxon>
        <taxon>Bacillota</taxon>
        <taxon>Bacilli</taxon>
        <taxon>Bacillales</taxon>
        <taxon>Listeriaceae</taxon>
        <taxon>Listeria</taxon>
    </lineage>
</organism>
<evidence type="ECO:0000256" key="5">
    <source>
        <dbReference type="ARBA" id="ARBA00022989"/>
    </source>
</evidence>
<dbReference type="InterPro" id="IPR050448">
    <property type="entry name" value="OpgB/LTA_synthase_biosynth"/>
</dbReference>
<dbReference type="InterPro" id="IPR017850">
    <property type="entry name" value="Alkaline_phosphatase_core_sf"/>
</dbReference>
<name>A0A099W4N5_9LIST</name>
<protein>
    <submittedName>
        <fullName evidence="7">Uncharacterized protein</fullName>
    </submittedName>
</protein>
<dbReference type="EMBL" id="JNFA01000028">
    <property type="protein sequence ID" value="KGL39045.1"/>
    <property type="molecule type" value="Genomic_DNA"/>
</dbReference>
<keyword evidence="4" id="KW-0812">Transmembrane</keyword>
<dbReference type="SUPFAM" id="SSF53649">
    <property type="entry name" value="Alkaline phosphatase-like"/>
    <property type="match status" value="1"/>
</dbReference>
<evidence type="ECO:0000256" key="4">
    <source>
        <dbReference type="ARBA" id="ARBA00022692"/>
    </source>
</evidence>
<accession>A0A099W4N5</accession>
<evidence type="ECO:0000256" key="6">
    <source>
        <dbReference type="ARBA" id="ARBA00023136"/>
    </source>
</evidence>
<comment type="caution">
    <text evidence="7">The sequence shown here is derived from an EMBL/GenBank/DDBJ whole genome shotgun (WGS) entry which is preliminary data.</text>
</comment>
<keyword evidence="3" id="KW-1003">Cell membrane</keyword>
<keyword evidence="5" id="KW-1133">Transmembrane helix</keyword>
<dbReference type="PANTHER" id="PTHR47371:SF3">
    <property type="entry name" value="PHOSPHOGLYCEROL TRANSFERASE I"/>
    <property type="match status" value="1"/>
</dbReference>
<comment type="pathway">
    <text evidence="2">Cell wall biogenesis; lipoteichoic acid biosynthesis.</text>
</comment>
<dbReference type="RefSeq" id="WP_036087551.1">
    <property type="nucleotide sequence ID" value="NZ_CBCSHQ010000003.1"/>
</dbReference>
<gene>
    <name evidence="7" type="ORF">EP57_14025</name>
</gene>
<dbReference type="AlphaFoldDB" id="A0A099W4N5"/>
<keyword evidence="8" id="KW-1185">Reference proteome</keyword>
<keyword evidence="6" id="KW-0472">Membrane</keyword>